<feature type="region of interest" description="Disordered" evidence="1">
    <location>
        <begin position="1"/>
        <end position="297"/>
    </location>
</feature>
<feature type="compositionally biased region" description="Polar residues" evidence="1">
    <location>
        <begin position="130"/>
        <end position="155"/>
    </location>
</feature>
<dbReference type="Proteomes" id="UP000279259">
    <property type="component" value="Unassembled WGS sequence"/>
</dbReference>
<accession>A0A427YHU4</accession>
<keyword evidence="3" id="KW-1185">Reference proteome</keyword>
<feature type="compositionally biased region" description="Basic and acidic residues" evidence="1">
    <location>
        <begin position="285"/>
        <end position="297"/>
    </location>
</feature>
<name>A0A427YHU4_9TREE</name>
<reference evidence="2 3" key="1">
    <citation type="submission" date="2018-11" db="EMBL/GenBank/DDBJ databases">
        <title>Genome sequence of Saitozyma podzolica DSM 27192.</title>
        <authorList>
            <person name="Aliyu H."/>
            <person name="Gorte O."/>
            <person name="Ochsenreither K."/>
        </authorList>
    </citation>
    <scope>NUCLEOTIDE SEQUENCE [LARGE SCALE GENOMIC DNA]</scope>
    <source>
        <strain evidence="2 3">DSM 27192</strain>
    </source>
</reference>
<feature type="compositionally biased region" description="Polar residues" evidence="1">
    <location>
        <begin position="106"/>
        <end position="118"/>
    </location>
</feature>
<evidence type="ECO:0000256" key="1">
    <source>
        <dbReference type="SAM" id="MobiDB-lite"/>
    </source>
</evidence>
<gene>
    <name evidence="2" type="ORF">EHS25_001262</name>
</gene>
<sequence length="297" mass="31890">MDDEEAGTEDEEEAEGEPEKLRNERKRTEVVKREKESTRVIQKGGKSESEDGEEDSDEESGESEEDEDEEDDMETPRPAKTAPSPQAAKGQTRGRQTFGAAPSGTPVISSSPESLYPSNPSPYPRHLRQSRQLQPSHPFANTKTSTPYTTSSQTVPVRGVSPLPPYRAASRSAQPQRHDSAVSVRKGSAGVESGNAPPMPVRRQTEGNTRPLTIRKSSASTLMPSYYETPAHPLPSVPSIAPGSGSLTDRRAAPGQAVRKSPPSSVAPPPSLGERWPSGAGMRSGDGRRPSDRGAMI</sequence>
<feature type="compositionally biased region" description="Acidic residues" evidence="1">
    <location>
        <begin position="50"/>
        <end position="73"/>
    </location>
</feature>
<evidence type="ECO:0000313" key="2">
    <source>
        <dbReference type="EMBL" id="RSH90657.1"/>
    </source>
</evidence>
<proteinExistence type="predicted"/>
<dbReference type="OrthoDB" id="2597019at2759"/>
<protein>
    <submittedName>
        <fullName evidence="2">Uncharacterized protein</fullName>
    </submittedName>
</protein>
<feature type="compositionally biased region" description="Polar residues" evidence="1">
    <location>
        <begin position="206"/>
        <end position="223"/>
    </location>
</feature>
<dbReference type="EMBL" id="RSCD01000010">
    <property type="protein sequence ID" value="RSH90657.1"/>
    <property type="molecule type" value="Genomic_DNA"/>
</dbReference>
<dbReference type="AlphaFoldDB" id="A0A427YHU4"/>
<evidence type="ECO:0000313" key="3">
    <source>
        <dbReference type="Proteomes" id="UP000279259"/>
    </source>
</evidence>
<feature type="compositionally biased region" description="Acidic residues" evidence="1">
    <location>
        <begin position="1"/>
        <end position="16"/>
    </location>
</feature>
<organism evidence="2 3">
    <name type="scientific">Saitozyma podzolica</name>
    <dbReference type="NCBI Taxonomy" id="1890683"/>
    <lineage>
        <taxon>Eukaryota</taxon>
        <taxon>Fungi</taxon>
        <taxon>Dikarya</taxon>
        <taxon>Basidiomycota</taxon>
        <taxon>Agaricomycotina</taxon>
        <taxon>Tremellomycetes</taxon>
        <taxon>Tremellales</taxon>
        <taxon>Trimorphomycetaceae</taxon>
        <taxon>Saitozyma</taxon>
    </lineage>
</organism>
<comment type="caution">
    <text evidence="2">The sequence shown here is derived from an EMBL/GenBank/DDBJ whole genome shotgun (WGS) entry which is preliminary data.</text>
</comment>
<feature type="compositionally biased region" description="Basic and acidic residues" evidence="1">
    <location>
        <begin position="17"/>
        <end position="38"/>
    </location>
</feature>